<evidence type="ECO:0000313" key="1">
    <source>
        <dbReference type="EMBL" id="QUE50308.1"/>
    </source>
</evidence>
<dbReference type="KEGG" id="lamb:KBB96_15710"/>
<dbReference type="Pfam" id="PF19714">
    <property type="entry name" value="DUF6209"/>
    <property type="match status" value="1"/>
</dbReference>
<dbReference type="EMBL" id="CP073100">
    <property type="protein sequence ID" value="QUE50308.1"/>
    <property type="molecule type" value="Genomic_DNA"/>
</dbReference>
<organism evidence="1 2">
    <name type="scientific">Luteolibacter ambystomatis</name>
    <dbReference type="NCBI Taxonomy" id="2824561"/>
    <lineage>
        <taxon>Bacteria</taxon>
        <taxon>Pseudomonadati</taxon>
        <taxon>Verrucomicrobiota</taxon>
        <taxon>Verrucomicrobiia</taxon>
        <taxon>Verrucomicrobiales</taxon>
        <taxon>Verrucomicrobiaceae</taxon>
        <taxon>Luteolibacter</taxon>
    </lineage>
</organism>
<reference evidence="1" key="1">
    <citation type="submission" date="2021-04" db="EMBL/GenBank/DDBJ databases">
        <title>Luteolibacter sp. 32A isolated from the skin of an Anderson's salamander (Ambystoma andersonii).</title>
        <authorList>
            <person name="Spergser J."/>
            <person name="Busse H.-J."/>
        </authorList>
    </citation>
    <scope>NUCLEOTIDE SEQUENCE</scope>
    <source>
        <strain evidence="1">32A</strain>
    </source>
</reference>
<proteinExistence type="predicted"/>
<evidence type="ECO:0000313" key="2">
    <source>
        <dbReference type="Proteomes" id="UP000676169"/>
    </source>
</evidence>
<sequence length="242" mass="27026">MKPRQSKGRRPQITFTQDGHELVQGDLIPGPCVLRYDPLRLISADEADDDKHEIHAHLRFHPSGQTWEGTLAVPQDAPLAEMASPTGQGYMLETKFELPVGTDEIEAWFSCAHDDGQTHWDSDDNKNHWLRFALHDIIEVKATVKEPDKANPAQSKLELDIVTIPQVTAVTARHTLPSFPDRPRVEMQLVPIDGAKDGNKRWGAPPEGIPVPVAAAVAFDLVYTVGDRKFTDDNQGRWYLAD</sequence>
<gene>
    <name evidence="1" type="ORF">KBB96_15710</name>
</gene>
<accession>A0A975IYW3</accession>
<dbReference type="RefSeq" id="WP_211630448.1">
    <property type="nucleotide sequence ID" value="NZ_CP073100.1"/>
</dbReference>
<name>A0A975IYW3_9BACT</name>
<dbReference type="Proteomes" id="UP000676169">
    <property type="component" value="Chromosome"/>
</dbReference>
<dbReference type="InterPro" id="IPR046181">
    <property type="entry name" value="DUF6209"/>
</dbReference>
<keyword evidence="2" id="KW-1185">Reference proteome</keyword>
<protein>
    <submittedName>
        <fullName evidence="1">Uncharacterized protein</fullName>
    </submittedName>
</protein>
<dbReference type="AlphaFoldDB" id="A0A975IYW3"/>